<organism evidence="2 3">
    <name type="scientific">Pleurostoma richardsiae</name>
    <dbReference type="NCBI Taxonomy" id="41990"/>
    <lineage>
        <taxon>Eukaryota</taxon>
        <taxon>Fungi</taxon>
        <taxon>Dikarya</taxon>
        <taxon>Ascomycota</taxon>
        <taxon>Pezizomycotina</taxon>
        <taxon>Sordariomycetes</taxon>
        <taxon>Sordariomycetidae</taxon>
        <taxon>Calosphaeriales</taxon>
        <taxon>Pleurostomataceae</taxon>
        <taxon>Pleurostoma</taxon>
    </lineage>
</organism>
<name>A0AA38RGV7_9PEZI</name>
<gene>
    <name evidence="2" type="ORF">NKR23_g8964</name>
</gene>
<dbReference type="EMBL" id="JANBVO010000033">
    <property type="protein sequence ID" value="KAJ9137725.1"/>
    <property type="molecule type" value="Genomic_DNA"/>
</dbReference>
<accession>A0AA38RGV7</accession>
<evidence type="ECO:0000256" key="1">
    <source>
        <dbReference type="SAM" id="MobiDB-lite"/>
    </source>
</evidence>
<reference evidence="2" key="1">
    <citation type="submission" date="2022-07" db="EMBL/GenBank/DDBJ databases">
        <title>Fungi with potential for degradation of polypropylene.</title>
        <authorList>
            <person name="Gostincar C."/>
        </authorList>
    </citation>
    <scope>NUCLEOTIDE SEQUENCE</scope>
    <source>
        <strain evidence="2">EXF-13308</strain>
    </source>
</reference>
<proteinExistence type="predicted"/>
<keyword evidence="3" id="KW-1185">Reference proteome</keyword>
<comment type="caution">
    <text evidence="2">The sequence shown here is derived from an EMBL/GenBank/DDBJ whole genome shotgun (WGS) entry which is preliminary data.</text>
</comment>
<evidence type="ECO:0000313" key="3">
    <source>
        <dbReference type="Proteomes" id="UP001174694"/>
    </source>
</evidence>
<protein>
    <submittedName>
        <fullName evidence="2">Uncharacterized protein</fullName>
    </submittedName>
</protein>
<sequence length="782" mass="88765">MGLVHPLHVIATVKGRRRPIACLELPRADPNWDMVQVVRRILTYFKENQRYIDLDLAYAETVPDDEWSRDADMEYRRFLSEHKPLPTDRSREFDEELRKLDEERVAALVPKFPFVDTCLYLGAVSSDFGNGFLHEVCTRQWNSPPNWGGNGMWEPGCTVIDLTDHSYAFVIPAHQACGMARKRTYRNLRLRPLNGHQWLMAFGLEDEDPIVDIVSAYGVDGPSPVTSIEALREVWPSFPPELTSEDSDSECEEKDDDDETAQGDEDVDEEASVLKEKAPASRKRKRGSEPVDERICSTIQELLVSCPQSKLRVQKRNSRFRPLLKRYIQKHPEDFTAEHRGAVPLLLAVLTYSKTYVKDLDLSRLRDLSGDQVVELVKSVCAHNLAIKKRATKTLKMLNISFNKSLTPDHLASILREMTIYELIIWDNPGLPLEEVASIANGRISKLTSRAGFLAPLERWARQNYRTKKSLVPVQPPPPIAPTQTRIRQVVWMTLGTVEFEASKTRPYSAGLAHIPNGKLSLEILDVDTLAMLLHPDFHRRVFKYDESNTIWARHIALPHHDAWAPLAEVYTSVARIEEFMSCNDIADSTCTLTDRWPLVIPLMMATGNKKKKSEYRVSSAFPAEAFSLATREMQGGCILEWNSLPARGSYPIVHGEHTLVLLREPDHGRLRYGLVTRDREGRLEVLDPAAAATAADDAEAAQAWKVGVGALPTWTNEEELKEGEDKEKAAEQYRSRRDIMLLDPTAVEKIWAATTRLSAHKDAIWKKIRKLEDERKAKSST</sequence>
<evidence type="ECO:0000313" key="2">
    <source>
        <dbReference type="EMBL" id="KAJ9137725.1"/>
    </source>
</evidence>
<dbReference type="AlphaFoldDB" id="A0AA38RGV7"/>
<feature type="region of interest" description="Disordered" evidence="1">
    <location>
        <begin position="238"/>
        <end position="290"/>
    </location>
</feature>
<feature type="compositionally biased region" description="Acidic residues" evidence="1">
    <location>
        <begin position="243"/>
        <end position="271"/>
    </location>
</feature>
<dbReference type="Proteomes" id="UP001174694">
    <property type="component" value="Unassembled WGS sequence"/>
</dbReference>